<protein>
    <recommendedName>
        <fullName evidence="1">ATPase AAA-type core domain-containing protein</fullName>
    </recommendedName>
</protein>
<dbReference type="Pfam" id="PF13304">
    <property type="entry name" value="AAA_21"/>
    <property type="match status" value="1"/>
</dbReference>
<feature type="domain" description="ATPase AAA-type core" evidence="1">
    <location>
        <begin position="43"/>
        <end position="312"/>
    </location>
</feature>
<dbReference type="Gene3D" id="3.40.50.300">
    <property type="entry name" value="P-loop containing nucleotide triphosphate hydrolases"/>
    <property type="match status" value="1"/>
</dbReference>
<dbReference type="AlphaFoldDB" id="A0AB36TMG3"/>
<dbReference type="RefSeq" id="WP_003521658.1">
    <property type="nucleotide sequence ID" value="NZ_CP013828.1"/>
</dbReference>
<evidence type="ECO:0000313" key="3">
    <source>
        <dbReference type="Proteomes" id="UP000223596"/>
    </source>
</evidence>
<gene>
    <name evidence="2" type="ORF">M972_113074</name>
</gene>
<dbReference type="PANTHER" id="PTHR40396:SF1">
    <property type="entry name" value="ATPASE AAA-TYPE CORE DOMAIN-CONTAINING PROTEIN"/>
    <property type="match status" value="1"/>
</dbReference>
<dbReference type="GO" id="GO:0016887">
    <property type="term" value="F:ATP hydrolysis activity"/>
    <property type="evidence" value="ECO:0007669"/>
    <property type="project" value="InterPro"/>
</dbReference>
<reference evidence="2 3" key="1">
    <citation type="submission" date="2017-09" db="EMBL/GenBank/DDBJ databases">
        <title>Evaluation of Pacific Biosciences Sequencing Technology to Finishing C. thermocellum Genome Sequences.</title>
        <authorList>
            <person name="Brown S."/>
        </authorList>
    </citation>
    <scope>NUCLEOTIDE SEQUENCE [LARGE SCALE GENOMIC DNA]</scope>
    <source>
        <strain evidence="2 3">AD2</strain>
    </source>
</reference>
<dbReference type="SUPFAM" id="SSF52540">
    <property type="entry name" value="P-loop containing nucleoside triphosphate hydrolases"/>
    <property type="match status" value="1"/>
</dbReference>
<evidence type="ECO:0000313" key="2">
    <source>
        <dbReference type="EMBL" id="PFH04245.1"/>
    </source>
</evidence>
<evidence type="ECO:0000259" key="1">
    <source>
        <dbReference type="Pfam" id="PF13304"/>
    </source>
</evidence>
<dbReference type="EMBL" id="PDBW01000001">
    <property type="protein sequence ID" value="PFH04245.1"/>
    <property type="molecule type" value="Genomic_DNA"/>
</dbReference>
<dbReference type="Proteomes" id="UP000223596">
    <property type="component" value="Unassembled WGS sequence"/>
</dbReference>
<dbReference type="InterPro" id="IPR003959">
    <property type="entry name" value="ATPase_AAA_core"/>
</dbReference>
<dbReference type="PANTHER" id="PTHR40396">
    <property type="entry name" value="ATPASE-LIKE PROTEIN"/>
    <property type="match status" value="1"/>
</dbReference>
<comment type="caution">
    <text evidence="2">The sequence shown here is derived from an EMBL/GenBank/DDBJ whole genome shotgun (WGS) entry which is preliminary data.</text>
</comment>
<dbReference type="GeneID" id="35804818"/>
<name>A0AB36TMG3_ACETH</name>
<sequence>MLAKIIMKNFKSFKNETVIDFTRINYKFLENNVSNNGVLKGVAFYGANASGKSNVLWAIRFLLDELFGEEKNPVTFMKCLFSDEPEFSLQYFFVIESREIHYLIDFHTEKGIINEELYLDRKLLLQRMGSTAKSGITEKKVYTDLNNKVLFLRTVYFNTGFSGDDKDNNANNNILRQWFDYMQNSIYVNPFLHRGIAYGKQDVVLNKYLENEGVKEINRFFTKYNFEYTLDYLNERKVKDVTEIVNDDNIKLVFFNRKGVNVPIPYVLESHGNQNLLNILPCFLRVVQNSGMLLVDEFSGGLHNELERLLVNYFF</sequence>
<dbReference type="InterPro" id="IPR027417">
    <property type="entry name" value="P-loop_NTPase"/>
</dbReference>
<accession>A0AB36TMG3</accession>
<dbReference type="GO" id="GO:0005524">
    <property type="term" value="F:ATP binding"/>
    <property type="evidence" value="ECO:0007669"/>
    <property type="project" value="InterPro"/>
</dbReference>
<organism evidence="2 3">
    <name type="scientific">Acetivibrio thermocellus AD2</name>
    <dbReference type="NCBI Taxonomy" id="1138384"/>
    <lineage>
        <taxon>Bacteria</taxon>
        <taxon>Bacillati</taxon>
        <taxon>Bacillota</taxon>
        <taxon>Clostridia</taxon>
        <taxon>Eubacteriales</taxon>
        <taxon>Oscillospiraceae</taxon>
        <taxon>Acetivibrio</taxon>
    </lineage>
</organism>
<proteinExistence type="predicted"/>